<evidence type="ECO:0000313" key="2">
    <source>
        <dbReference type="Proteomes" id="UP000002019"/>
    </source>
</evidence>
<accession>B0VIJ6</accession>
<dbReference type="AlphaFoldDB" id="B0VIJ6"/>
<dbReference type="HOGENOM" id="CLU_1522584_0_0_0"/>
<gene>
    <name evidence="1" type="ordered locus">CLOAM1277</name>
</gene>
<evidence type="ECO:0000313" key="1">
    <source>
        <dbReference type="EMBL" id="CAO81137.1"/>
    </source>
</evidence>
<dbReference type="Proteomes" id="UP000002019">
    <property type="component" value="Chromosome"/>
</dbReference>
<proteinExistence type="predicted"/>
<protein>
    <submittedName>
        <fullName evidence="1">Uncharacterized protein</fullName>
    </submittedName>
</protein>
<organism evidence="1 2">
    <name type="scientific">Cloacimonas acidaminovorans (strain Evry)</name>
    <dbReference type="NCBI Taxonomy" id="459349"/>
    <lineage>
        <taxon>Bacteria</taxon>
        <taxon>Pseudomonadati</taxon>
        <taxon>Candidatus Cloacimonadota</taxon>
        <taxon>Candidatus Cloacimonadia</taxon>
        <taxon>Candidatus Cloacimonadales</taxon>
        <taxon>Candidatus Cloacimonadaceae</taxon>
        <taxon>Candidatus Cloacimonas</taxon>
    </lineage>
</organism>
<name>B0VIJ6_CLOAI</name>
<reference evidence="1 2" key="1">
    <citation type="journal article" date="2008" name="J. Bacteriol.">
        <title>'Candidatus Cloacamonas acidaminovorans': genome sequence reconstruction provides a first glimpse of a new bacterial division.</title>
        <authorList>
            <person name="Pelletier E."/>
            <person name="Kreimeyer A."/>
            <person name="Bocs S."/>
            <person name="Rouy Z."/>
            <person name="Gyapay G."/>
            <person name="Chouari R."/>
            <person name="Riviere D."/>
            <person name="Ganesan A."/>
            <person name="Daegelen P."/>
            <person name="Sghir A."/>
            <person name="Cohen G.N."/>
            <person name="Medigue C."/>
            <person name="Weissenbach J."/>
            <person name="Le Paslier D."/>
        </authorList>
    </citation>
    <scope>NUCLEOTIDE SEQUENCE [LARGE SCALE GENOMIC DNA]</scope>
    <source>
        <strain evidence="2">Evry</strain>
    </source>
</reference>
<dbReference type="EMBL" id="CU466930">
    <property type="protein sequence ID" value="CAO81137.1"/>
    <property type="molecule type" value="Genomic_DNA"/>
</dbReference>
<keyword evidence="2" id="KW-1185">Reference proteome</keyword>
<dbReference type="KEGG" id="caci:CLOAM1277"/>
<dbReference type="RefSeq" id="WP_015424995.1">
    <property type="nucleotide sequence ID" value="NC_020449.1"/>
</dbReference>
<sequence length="176" mass="20131">MILADRSDYFGQGKGKIDHKDKIIPVDELMPIIEDIKAISFYNIMKDNISGNYNASAFEPDDALDCRDPFLQQAYEHNLLSDSTIKEIYEFDEFVSLTRFPRNHKNLKSGLNHILLLPIKQQNEMSFIGTTDINNGFQPGDKKAEKSLSLFPTKRGCLTTSQKSIFCHFQVYKDVS</sequence>